<dbReference type="InterPro" id="IPR021737">
    <property type="entry name" value="Phage_phiKZ_Orf197"/>
</dbReference>
<keyword evidence="1" id="KW-0472">Membrane</keyword>
<organism evidence="2 3">
    <name type="scientific">Aeromonas phage AS-yj</name>
    <dbReference type="NCBI Taxonomy" id="2026115"/>
    <lineage>
        <taxon>Viruses</taxon>
        <taxon>Duplodnaviria</taxon>
        <taxon>Heunggongvirae</taxon>
        <taxon>Uroviricota</taxon>
        <taxon>Caudoviricetes</taxon>
        <taxon>Pantevenvirales</taxon>
        <taxon>Straboviridae</taxon>
        <taxon>Emmerichvirinae</taxon>
        <taxon>Ceceduovirus</taxon>
        <taxon>Ceceduovirus aszj</taxon>
    </lineage>
</organism>
<sequence length="131" mass="15078">MIEPISTILGLLVFYQIKHFSADYLLQGKYMLGKFKEVGWVTPLAAHCSVHALMTMFVAIIMGLNIWVVLGLTLFDFISHFFIDKIKVELSRGHTPQEPVFWYHLGLDQMAHHLVHYAIIFTIVKILFKSS</sequence>
<protein>
    <recommendedName>
        <fullName evidence="4">DUF3307 domain-containing protein</fullName>
    </recommendedName>
</protein>
<keyword evidence="1" id="KW-0812">Transmembrane</keyword>
<evidence type="ECO:0000313" key="2">
    <source>
        <dbReference type="EMBL" id="ATI17886.1"/>
    </source>
</evidence>
<reference evidence="2 3" key="1">
    <citation type="submission" date="2017-07" db="EMBL/GenBank/DDBJ databases">
        <title>In vitro design and evaluation of phage cocktails against multidrug-resistant Aeromonas salmonicida.</title>
        <authorList>
            <person name="Chen L."/>
            <person name="Yuan S."/>
            <person name="Ma Y."/>
        </authorList>
    </citation>
    <scope>NUCLEOTIDE SEQUENCE [LARGE SCALE GENOMIC DNA]</scope>
</reference>
<dbReference type="Proteomes" id="UP000258444">
    <property type="component" value="Genome"/>
</dbReference>
<accession>A0A291LES2</accession>
<feature type="transmembrane region" description="Helical" evidence="1">
    <location>
        <begin position="110"/>
        <end position="128"/>
    </location>
</feature>
<evidence type="ECO:0000256" key="1">
    <source>
        <dbReference type="SAM" id="Phobius"/>
    </source>
</evidence>
<dbReference type="Pfam" id="PF11750">
    <property type="entry name" value="DUF3307"/>
    <property type="match status" value="1"/>
</dbReference>
<name>A0A291LES2_9CAUD</name>
<evidence type="ECO:0000313" key="3">
    <source>
        <dbReference type="Proteomes" id="UP000258444"/>
    </source>
</evidence>
<evidence type="ECO:0008006" key="4">
    <source>
        <dbReference type="Google" id="ProtNLM"/>
    </source>
</evidence>
<dbReference type="EMBL" id="MF498774">
    <property type="protein sequence ID" value="ATI17886.1"/>
    <property type="molecule type" value="Genomic_DNA"/>
</dbReference>
<feature type="transmembrane region" description="Helical" evidence="1">
    <location>
        <begin position="57"/>
        <end position="83"/>
    </location>
</feature>
<proteinExistence type="predicted"/>
<keyword evidence="1" id="KW-1133">Transmembrane helix</keyword>